<name>A0A0K8RPF6_IXORI</name>
<dbReference type="AlphaFoldDB" id="A0A0K8RPF6"/>
<sequence>TTYCVPLRPSYGGALASFSTSAKILPHSSPKMRAVTVFIVTLLVLESFYFVMSEPAAGPAWQVKAQRPACHRAPCKKHEECKFGSCSYCNNGVWGDNTCR</sequence>
<reference evidence="1" key="1">
    <citation type="submission" date="2012-12" db="EMBL/GenBank/DDBJ databases">
        <title>Identification and characterization of a phenylalanine ammonia-lyase gene family in Isatis indigotica Fort.</title>
        <authorList>
            <person name="Liu Q."/>
            <person name="Chen J."/>
            <person name="Zhou X."/>
            <person name="Di P."/>
            <person name="Xiao Y."/>
            <person name="Xuan H."/>
            <person name="Zhang L."/>
            <person name="Chen W."/>
        </authorList>
    </citation>
    <scope>NUCLEOTIDE SEQUENCE</scope>
    <source>
        <tissue evidence="1">Salivary gland</tissue>
    </source>
</reference>
<accession>A0A0K8RPF6</accession>
<feature type="non-terminal residue" evidence="1">
    <location>
        <position position="1"/>
    </location>
</feature>
<evidence type="ECO:0000313" key="1">
    <source>
        <dbReference type="EMBL" id="JAA72977.1"/>
    </source>
</evidence>
<protein>
    <submittedName>
        <fullName evidence="1">Putative 5.3 kDa protein</fullName>
    </submittedName>
</protein>
<dbReference type="EMBL" id="GADI01000831">
    <property type="protein sequence ID" value="JAA72977.1"/>
    <property type="molecule type" value="mRNA"/>
</dbReference>
<proteinExistence type="evidence at transcript level"/>
<organism evidence="1">
    <name type="scientific">Ixodes ricinus</name>
    <name type="common">Common tick</name>
    <name type="synonym">Acarus ricinus</name>
    <dbReference type="NCBI Taxonomy" id="34613"/>
    <lineage>
        <taxon>Eukaryota</taxon>
        <taxon>Metazoa</taxon>
        <taxon>Ecdysozoa</taxon>
        <taxon>Arthropoda</taxon>
        <taxon>Chelicerata</taxon>
        <taxon>Arachnida</taxon>
        <taxon>Acari</taxon>
        <taxon>Parasitiformes</taxon>
        <taxon>Ixodida</taxon>
        <taxon>Ixodoidea</taxon>
        <taxon>Ixodidae</taxon>
        <taxon>Ixodinae</taxon>
        <taxon>Ixodes</taxon>
    </lineage>
</organism>